<evidence type="ECO:0000256" key="1">
    <source>
        <dbReference type="ARBA" id="ARBA00004429"/>
    </source>
</evidence>
<dbReference type="SUPFAM" id="SSF103473">
    <property type="entry name" value="MFS general substrate transporter"/>
    <property type="match status" value="1"/>
</dbReference>
<dbReference type="Pfam" id="PF07690">
    <property type="entry name" value="MFS_1"/>
    <property type="match status" value="1"/>
</dbReference>
<evidence type="ECO:0000256" key="5">
    <source>
        <dbReference type="ARBA" id="ARBA00022989"/>
    </source>
</evidence>
<dbReference type="InterPro" id="IPR036259">
    <property type="entry name" value="MFS_trans_sf"/>
</dbReference>
<proteinExistence type="predicted"/>
<evidence type="ECO:0000256" key="4">
    <source>
        <dbReference type="ARBA" id="ARBA00022692"/>
    </source>
</evidence>
<dbReference type="AlphaFoldDB" id="A0A3N1DAS4"/>
<dbReference type="Proteomes" id="UP000272400">
    <property type="component" value="Unassembled WGS sequence"/>
</dbReference>
<dbReference type="InterPro" id="IPR011701">
    <property type="entry name" value="MFS"/>
</dbReference>
<feature type="transmembrane region" description="Helical" evidence="7">
    <location>
        <begin position="304"/>
        <end position="321"/>
    </location>
</feature>
<sequence>MSAWRRDFALLWAGSAVAQLGRTGTATALPLLALGLTGSPSAAGWAAACGTLPHLLAHVPAGRLADRGDQRRIMLWSQSLRLVFAFLGAGALLLLGHPPVSGLLLLAALDGTAAAFYAVAEQTALPRVVPTRSLDAAVSRNELRLHLSLVLGRPLGGLLYGTGRAFPYVADALASATALLTLVFLRPFASPARRGAGPSGTLREAVMCVWSDPFQRRSVALCAATNALFPAVLLMLLVLAERQGTPPLQIGVLVAASGAGGAVGAAVAPRWADRLGAAVPAVCGWGWAALILLVTALHRPEAGMIAWAGVGLLGSLMNVALAAQRCRVTSPDLLGRVTGVSALATGATTPFGALAGGYAITFLGTRGVAAAVTIALVCLAAAVTPWRRPAARRPRAAVRVPAQV</sequence>
<evidence type="ECO:0000313" key="8">
    <source>
        <dbReference type="EMBL" id="ROO90633.1"/>
    </source>
</evidence>
<feature type="transmembrane region" description="Helical" evidence="7">
    <location>
        <begin position="246"/>
        <end position="268"/>
    </location>
</feature>
<evidence type="ECO:0000256" key="3">
    <source>
        <dbReference type="ARBA" id="ARBA00022475"/>
    </source>
</evidence>
<dbReference type="PANTHER" id="PTHR23513:SF9">
    <property type="entry name" value="ENTEROBACTIN EXPORTER ENTS"/>
    <property type="match status" value="1"/>
</dbReference>
<organism evidence="8 9">
    <name type="scientific">Actinocorallia herbida</name>
    <dbReference type="NCBI Taxonomy" id="58109"/>
    <lineage>
        <taxon>Bacteria</taxon>
        <taxon>Bacillati</taxon>
        <taxon>Actinomycetota</taxon>
        <taxon>Actinomycetes</taxon>
        <taxon>Streptosporangiales</taxon>
        <taxon>Thermomonosporaceae</taxon>
        <taxon>Actinocorallia</taxon>
    </lineage>
</organism>
<dbReference type="GO" id="GO:0022857">
    <property type="term" value="F:transmembrane transporter activity"/>
    <property type="evidence" value="ECO:0007669"/>
    <property type="project" value="InterPro"/>
</dbReference>
<dbReference type="CDD" id="cd06173">
    <property type="entry name" value="MFS_MefA_like"/>
    <property type="match status" value="1"/>
</dbReference>
<comment type="caution">
    <text evidence="8">The sequence shown here is derived from an EMBL/GenBank/DDBJ whole genome shotgun (WGS) entry which is preliminary data.</text>
</comment>
<evidence type="ECO:0000256" key="6">
    <source>
        <dbReference type="ARBA" id="ARBA00023136"/>
    </source>
</evidence>
<feature type="transmembrane region" description="Helical" evidence="7">
    <location>
        <begin position="333"/>
        <end position="361"/>
    </location>
</feature>
<dbReference type="EMBL" id="RJKE01000001">
    <property type="protein sequence ID" value="ROO90633.1"/>
    <property type="molecule type" value="Genomic_DNA"/>
</dbReference>
<protein>
    <submittedName>
        <fullName evidence="8">Putative MFS family arabinose efflux permease</fullName>
    </submittedName>
</protein>
<dbReference type="PANTHER" id="PTHR23513">
    <property type="entry name" value="INTEGRAL MEMBRANE EFFLUX PROTEIN-RELATED"/>
    <property type="match status" value="1"/>
</dbReference>
<keyword evidence="5 7" id="KW-1133">Transmembrane helix</keyword>
<feature type="transmembrane region" description="Helical" evidence="7">
    <location>
        <begin position="73"/>
        <end position="94"/>
    </location>
</feature>
<dbReference type="Gene3D" id="1.20.1250.20">
    <property type="entry name" value="MFS general substrate transporter like domains"/>
    <property type="match status" value="1"/>
</dbReference>
<keyword evidence="3" id="KW-1003">Cell membrane</keyword>
<reference evidence="8 9" key="1">
    <citation type="submission" date="2018-11" db="EMBL/GenBank/DDBJ databases">
        <title>Sequencing the genomes of 1000 actinobacteria strains.</title>
        <authorList>
            <person name="Klenk H.-P."/>
        </authorList>
    </citation>
    <scope>NUCLEOTIDE SEQUENCE [LARGE SCALE GENOMIC DNA]</scope>
    <source>
        <strain evidence="8 9">DSM 44254</strain>
    </source>
</reference>
<evidence type="ECO:0000256" key="7">
    <source>
        <dbReference type="SAM" id="Phobius"/>
    </source>
</evidence>
<keyword evidence="9" id="KW-1185">Reference proteome</keyword>
<feature type="transmembrane region" description="Helical" evidence="7">
    <location>
        <begin position="367"/>
        <end position="386"/>
    </location>
</feature>
<accession>A0A3N1DAS4</accession>
<feature type="transmembrane region" description="Helical" evidence="7">
    <location>
        <begin position="275"/>
        <end position="298"/>
    </location>
</feature>
<name>A0A3N1DAS4_9ACTN</name>
<keyword evidence="4 7" id="KW-0812">Transmembrane</keyword>
<evidence type="ECO:0000256" key="2">
    <source>
        <dbReference type="ARBA" id="ARBA00022448"/>
    </source>
</evidence>
<evidence type="ECO:0000313" key="9">
    <source>
        <dbReference type="Proteomes" id="UP000272400"/>
    </source>
</evidence>
<keyword evidence="2" id="KW-0813">Transport</keyword>
<keyword evidence="6 7" id="KW-0472">Membrane</keyword>
<feature type="transmembrane region" description="Helical" evidence="7">
    <location>
        <begin position="219"/>
        <end position="240"/>
    </location>
</feature>
<dbReference type="GO" id="GO:0005886">
    <property type="term" value="C:plasma membrane"/>
    <property type="evidence" value="ECO:0007669"/>
    <property type="project" value="UniProtKB-SubCell"/>
</dbReference>
<comment type="subcellular location">
    <subcellularLocation>
        <location evidence="1">Cell inner membrane</location>
        <topology evidence="1">Multi-pass membrane protein</topology>
    </subcellularLocation>
</comment>
<feature type="transmembrane region" description="Helical" evidence="7">
    <location>
        <begin position="166"/>
        <end position="185"/>
    </location>
</feature>
<dbReference type="RefSeq" id="WP_123669563.1">
    <property type="nucleotide sequence ID" value="NZ_RJKE01000001.1"/>
</dbReference>
<dbReference type="OrthoDB" id="3542743at2"/>
<gene>
    <name evidence="8" type="ORF">EDD29_8366</name>
</gene>